<dbReference type="CDD" id="cd22459">
    <property type="entry name" value="KH-I_PEPPER_rpt1_like"/>
    <property type="match status" value="1"/>
</dbReference>
<feature type="compositionally biased region" description="Polar residues" evidence="3">
    <location>
        <begin position="286"/>
        <end position="302"/>
    </location>
</feature>
<feature type="region of interest" description="Disordered" evidence="3">
    <location>
        <begin position="249"/>
        <end position="302"/>
    </location>
</feature>
<dbReference type="AlphaFoldDB" id="A0A022PPZ5"/>
<dbReference type="CDD" id="cd22460">
    <property type="entry name" value="KH-I_PEPPER_rpt2_like"/>
    <property type="match status" value="2"/>
</dbReference>
<dbReference type="SUPFAM" id="SSF54791">
    <property type="entry name" value="Eukaryotic type KH-domain (KH-domain type I)"/>
    <property type="match status" value="5"/>
</dbReference>
<evidence type="ECO:0000313" key="6">
    <source>
        <dbReference type="Proteomes" id="UP000030748"/>
    </source>
</evidence>
<dbReference type="CDD" id="cd22462">
    <property type="entry name" value="KH-I_HEN4_like_rpt5"/>
    <property type="match status" value="1"/>
</dbReference>
<keyword evidence="2" id="KW-0694">RNA-binding</keyword>
<feature type="region of interest" description="Disordered" evidence="3">
    <location>
        <begin position="1"/>
        <end position="47"/>
    </location>
</feature>
<feature type="compositionally biased region" description="Polar residues" evidence="3">
    <location>
        <begin position="21"/>
        <end position="31"/>
    </location>
</feature>
<dbReference type="GO" id="GO:0005634">
    <property type="term" value="C:nucleus"/>
    <property type="evidence" value="ECO:0000318"/>
    <property type="project" value="GO_Central"/>
</dbReference>
<dbReference type="PROSITE" id="PS50084">
    <property type="entry name" value="KH_TYPE_1"/>
    <property type="match status" value="5"/>
</dbReference>
<feature type="domain" description="K Homology" evidence="4">
    <location>
        <begin position="306"/>
        <end position="382"/>
    </location>
</feature>
<evidence type="ECO:0000256" key="3">
    <source>
        <dbReference type="SAM" id="MobiDB-lite"/>
    </source>
</evidence>
<keyword evidence="6" id="KW-1185">Reference proteome</keyword>
<dbReference type="STRING" id="4155.A0A022PPZ5"/>
<organism evidence="5 6">
    <name type="scientific">Erythranthe guttata</name>
    <name type="common">Yellow monkey flower</name>
    <name type="synonym">Mimulus guttatus</name>
    <dbReference type="NCBI Taxonomy" id="4155"/>
    <lineage>
        <taxon>Eukaryota</taxon>
        <taxon>Viridiplantae</taxon>
        <taxon>Streptophyta</taxon>
        <taxon>Embryophyta</taxon>
        <taxon>Tracheophyta</taxon>
        <taxon>Spermatophyta</taxon>
        <taxon>Magnoliopsida</taxon>
        <taxon>eudicotyledons</taxon>
        <taxon>Gunneridae</taxon>
        <taxon>Pentapetalae</taxon>
        <taxon>asterids</taxon>
        <taxon>lamiids</taxon>
        <taxon>Lamiales</taxon>
        <taxon>Phrymaceae</taxon>
        <taxon>Erythranthe</taxon>
    </lineage>
</organism>
<dbReference type="eggNOG" id="KOG2190">
    <property type="taxonomic scope" value="Eukaryota"/>
</dbReference>
<evidence type="ECO:0000256" key="1">
    <source>
        <dbReference type="ARBA" id="ARBA00022737"/>
    </source>
</evidence>
<dbReference type="Proteomes" id="UP000030748">
    <property type="component" value="Unassembled WGS sequence"/>
</dbReference>
<dbReference type="KEGG" id="egt:105949635"/>
<dbReference type="InterPro" id="IPR004088">
    <property type="entry name" value="KH_dom_type_1"/>
</dbReference>
<keyword evidence="1" id="KW-0677">Repeat</keyword>
<feature type="domain" description="K Homology" evidence="4">
    <location>
        <begin position="398"/>
        <end position="473"/>
    </location>
</feature>
<dbReference type="PANTHER" id="PTHR10288">
    <property type="entry name" value="KH DOMAIN CONTAINING RNA BINDING PROTEIN"/>
    <property type="match status" value="1"/>
</dbReference>
<sequence length="647" mass="69077">MKNSVLFPPIKTPIPTTSTTDNAAHPSTSAAVNGGASVRRSKPPQPPLFVPPGHVVFRLLCHTSRIGGVIGKSGSIIKQLQQLTNSRIRVEDPTESGDHRVISVVSSPAVVNKIKISDEEDESNGGSAIGGGVDEEWFEVSAAQEGILRVFERVVEVAAAEGDSVERIGGGVLCQLLVWQNQAGAVIGKGGKVVEKIRKDTGCRIKVVALEKFPSGSMPTEEIVEIEGNLSSVKRALVLITSRLQDFQPPEKTTTTYGSSRHLEEQSPPMPAVDRRSMQPPMPSVDQPSSLDSERVSNVNPTRPQREVSFKILCPNEQVGSIIGKGGSVIKALQFRTGASIIIGPAVAECDERYITISSMESVESEYSPAQHATVLVFKRSVEAAGSLNGFDSHSKGSNVTARILVQSNQVGCLLGKGGAIISEMRKLTGAGLKIIGGNQVPKCALENVEVLQITGEFGQVQDALYKMTGKLRDNMFWNCNNSWTSENNSSYGRTIRDPPPPLGSRFGALEKNLNNQNSLTQSMDRLRISNNINPPPSPSLSTVSGVNQGSMDVSRRLHAVTQLGSGSRSPIVTNTTVEILVPDTVIGSVYGENGSNLARLRQISGAKVVIHDPHPGTTQRIVVISGTPDETQVAQSLLQAFVLSGS</sequence>
<feature type="domain" description="K Homology" evidence="4">
    <location>
        <begin position="53"/>
        <end position="159"/>
    </location>
</feature>
<dbReference type="GO" id="GO:0003729">
    <property type="term" value="F:mRNA binding"/>
    <property type="evidence" value="ECO:0000318"/>
    <property type="project" value="GO_Central"/>
</dbReference>
<feature type="domain" description="K Homology" evidence="4">
    <location>
        <begin position="574"/>
        <end position="644"/>
    </location>
</feature>
<dbReference type="SMART" id="SM00322">
    <property type="entry name" value="KH"/>
    <property type="match status" value="5"/>
</dbReference>
<dbReference type="InterPro" id="IPR036612">
    <property type="entry name" value="KH_dom_type_1_sf"/>
</dbReference>
<dbReference type="PhylomeDB" id="A0A022PPZ5"/>
<evidence type="ECO:0000313" key="5">
    <source>
        <dbReference type="EMBL" id="EYU18407.1"/>
    </source>
</evidence>
<dbReference type="Pfam" id="PF00013">
    <property type="entry name" value="KH_1"/>
    <property type="match status" value="5"/>
</dbReference>
<dbReference type="EMBL" id="KI632331">
    <property type="protein sequence ID" value="EYU18407.1"/>
    <property type="molecule type" value="Genomic_DNA"/>
</dbReference>
<gene>
    <name evidence="5" type="ORF">MIMGU_mgv1a002685mg</name>
</gene>
<dbReference type="OrthoDB" id="442947at2759"/>
<dbReference type="Gene3D" id="3.30.1370.10">
    <property type="entry name" value="K Homology domain, type 1"/>
    <property type="match status" value="3"/>
</dbReference>
<proteinExistence type="predicted"/>
<dbReference type="OMA" id="VGHASFR"/>
<reference evidence="5 6" key="1">
    <citation type="journal article" date="2013" name="Proc. Natl. Acad. Sci. U.S.A.">
        <title>Fine-scale variation in meiotic recombination in Mimulus inferred from population shotgun sequencing.</title>
        <authorList>
            <person name="Hellsten U."/>
            <person name="Wright K.M."/>
            <person name="Jenkins J."/>
            <person name="Shu S."/>
            <person name="Yuan Y."/>
            <person name="Wessler S.R."/>
            <person name="Schmutz J."/>
            <person name="Willis J.H."/>
            <person name="Rokhsar D.S."/>
        </authorList>
    </citation>
    <scope>NUCLEOTIDE SEQUENCE [LARGE SCALE GENOMIC DNA]</scope>
    <source>
        <strain evidence="6">cv. DUN x IM62</strain>
    </source>
</reference>
<name>A0A022PPZ5_ERYGU</name>
<dbReference type="InterPro" id="IPR004087">
    <property type="entry name" value="KH_dom"/>
</dbReference>
<dbReference type="Gene3D" id="3.30.310.210">
    <property type="match status" value="1"/>
</dbReference>
<evidence type="ECO:0000256" key="2">
    <source>
        <dbReference type="PROSITE-ProRule" id="PRU00117"/>
    </source>
</evidence>
<protein>
    <recommendedName>
        <fullName evidence="4">K Homology domain-containing protein</fullName>
    </recommendedName>
</protein>
<accession>A0A022PPZ5</accession>
<evidence type="ECO:0000259" key="4">
    <source>
        <dbReference type="SMART" id="SM00322"/>
    </source>
</evidence>
<dbReference type="GO" id="GO:0005737">
    <property type="term" value="C:cytoplasm"/>
    <property type="evidence" value="ECO:0000318"/>
    <property type="project" value="GO_Central"/>
</dbReference>
<feature type="domain" description="K Homology" evidence="4">
    <location>
        <begin position="170"/>
        <end position="245"/>
    </location>
</feature>